<accession>A0AAN9YSH4</accession>
<sequence length="102" mass="10646">MLPYNSAATTIPTTPARAMCDAWSEAPALGAGDVSEASDPAEVAELPASVEPLPDDVDVGMVNEEAKDPVPVPVGKYEDVEFALNDVKLFVTVEVATLCIVT</sequence>
<evidence type="ECO:0000313" key="3">
    <source>
        <dbReference type="Proteomes" id="UP001320420"/>
    </source>
</evidence>
<proteinExistence type="predicted"/>
<organism evidence="2 3">
    <name type="scientific">Diatrype stigma</name>
    <dbReference type="NCBI Taxonomy" id="117547"/>
    <lineage>
        <taxon>Eukaryota</taxon>
        <taxon>Fungi</taxon>
        <taxon>Dikarya</taxon>
        <taxon>Ascomycota</taxon>
        <taxon>Pezizomycotina</taxon>
        <taxon>Sordariomycetes</taxon>
        <taxon>Xylariomycetidae</taxon>
        <taxon>Xylariales</taxon>
        <taxon>Diatrypaceae</taxon>
        <taxon>Diatrype</taxon>
    </lineage>
</organism>
<dbReference type="AlphaFoldDB" id="A0AAN9YSH4"/>
<evidence type="ECO:0000313" key="2">
    <source>
        <dbReference type="EMBL" id="KAK7752539.1"/>
    </source>
</evidence>
<keyword evidence="3" id="KW-1185">Reference proteome</keyword>
<comment type="caution">
    <text evidence="2">The sequence shown here is derived from an EMBL/GenBank/DDBJ whole genome shotgun (WGS) entry which is preliminary data.</text>
</comment>
<dbReference type="Proteomes" id="UP001320420">
    <property type="component" value="Unassembled WGS sequence"/>
</dbReference>
<evidence type="ECO:0000256" key="1">
    <source>
        <dbReference type="SAM" id="MobiDB-lite"/>
    </source>
</evidence>
<reference evidence="2 3" key="1">
    <citation type="submission" date="2024-02" db="EMBL/GenBank/DDBJ databases">
        <title>De novo assembly and annotation of 12 fungi associated with fruit tree decline syndrome in Ontario, Canada.</title>
        <authorList>
            <person name="Sulman M."/>
            <person name="Ellouze W."/>
            <person name="Ilyukhin E."/>
        </authorList>
    </citation>
    <scope>NUCLEOTIDE SEQUENCE [LARGE SCALE GENOMIC DNA]</scope>
    <source>
        <strain evidence="2 3">M11/M66-122</strain>
    </source>
</reference>
<feature type="region of interest" description="Disordered" evidence="1">
    <location>
        <begin position="31"/>
        <end position="55"/>
    </location>
</feature>
<name>A0AAN9YSH4_9PEZI</name>
<dbReference type="EMBL" id="JAKJXP020000037">
    <property type="protein sequence ID" value="KAK7752539.1"/>
    <property type="molecule type" value="Genomic_DNA"/>
</dbReference>
<protein>
    <submittedName>
        <fullName evidence="2">Uncharacterized protein</fullName>
    </submittedName>
</protein>
<gene>
    <name evidence="2" type="ORF">SLS62_005507</name>
</gene>